<keyword evidence="2 5" id="KW-0812">Transmembrane</keyword>
<feature type="domain" description="Methylamine utilisation protein MauE" evidence="6">
    <location>
        <begin position="28"/>
        <end position="160"/>
    </location>
</feature>
<feature type="transmembrane region" description="Helical" evidence="5">
    <location>
        <begin position="65"/>
        <end position="90"/>
    </location>
</feature>
<dbReference type="RefSeq" id="WP_123242566.1">
    <property type="nucleotide sequence ID" value="NZ_JAAHBY010000067.1"/>
</dbReference>
<evidence type="ECO:0000259" key="6">
    <source>
        <dbReference type="Pfam" id="PF07291"/>
    </source>
</evidence>
<proteinExistence type="predicted"/>
<dbReference type="Pfam" id="PF07291">
    <property type="entry name" value="MauE"/>
    <property type="match status" value="1"/>
</dbReference>
<dbReference type="InterPro" id="IPR009908">
    <property type="entry name" value="Methylamine_util_MauE"/>
</dbReference>
<name>A0ABX9WE30_9ACTN</name>
<evidence type="ECO:0000256" key="2">
    <source>
        <dbReference type="ARBA" id="ARBA00022692"/>
    </source>
</evidence>
<sequence length="184" mass="18879">MEPSAAPERLTTVSASRSPAARWPVLRPWLGTAARLGLAAVWLIAGGAKVGDLGASGRAVNAYQVMPYDVAAVIGAALPFVELALGVLLLVGLATRLAAGISTALLVIFITGIASAWSRGLAIDCGCFGSGGQLAAGQAPSYLPEILRDLGFLVLAGFLLIWPRTPFSVDGWLAGEPPVEGDDE</sequence>
<accession>A0ABX9WE30</accession>
<evidence type="ECO:0000256" key="3">
    <source>
        <dbReference type="ARBA" id="ARBA00022989"/>
    </source>
</evidence>
<keyword evidence="4 5" id="KW-0472">Membrane</keyword>
<comment type="subcellular location">
    <subcellularLocation>
        <location evidence="1">Membrane</location>
        <topology evidence="1">Multi-pass membrane protein</topology>
    </subcellularLocation>
</comment>
<evidence type="ECO:0000256" key="5">
    <source>
        <dbReference type="SAM" id="Phobius"/>
    </source>
</evidence>
<gene>
    <name evidence="7" type="ORF">EFE23_20505</name>
</gene>
<evidence type="ECO:0000256" key="1">
    <source>
        <dbReference type="ARBA" id="ARBA00004141"/>
    </source>
</evidence>
<dbReference type="Proteomes" id="UP000280698">
    <property type="component" value="Unassembled WGS sequence"/>
</dbReference>
<evidence type="ECO:0000256" key="4">
    <source>
        <dbReference type="ARBA" id="ARBA00023136"/>
    </source>
</evidence>
<keyword evidence="3 5" id="KW-1133">Transmembrane helix</keyword>
<keyword evidence="8" id="KW-1185">Reference proteome</keyword>
<dbReference type="EMBL" id="RJLN01000067">
    <property type="protein sequence ID" value="RNL95011.1"/>
    <property type="molecule type" value="Genomic_DNA"/>
</dbReference>
<protein>
    <submittedName>
        <fullName evidence="7">DoxX family membrane protein</fullName>
    </submittedName>
</protein>
<feature type="transmembrane region" description="Helical" evidence="5">
    <location>
        <begin position="97"/>
        <end position="117"/>
    </location>
</feature>
<organism evidence="7 8">
    <name type="scientific">Micromonospora solifontis</name>
    <dbReference type="NCBI Taxonomy" id="2487138"/>
    <lineage>
        <taxon>Bacteria</taxon>
        <taxon>Bacillati</taxon>
        <taxon>Actinomycetota</taxon>
        <taxon>Actinomycetes</taxon>
        <taxon>Micromonosporales</taxon>
        <taxon>Micromonosporaceae</taxon>
        <taxon>Micromonospora</taxon>
    </lineage>
</organism>
<comment type="caution">
    <text evidence="7">The sequence shown here is derived from an EMBL/GenBank/DDBJ whole genome shotgun (WGS) entry which is preliminary data.</text>
</comment>
<reference evidence="7 8" key="1">
    <citation type="submission" date="2018-11" db="EMBL/GenBank/DDBJ databases">
        <title>Micromonospora sp. PPF5-17, a new actinomycetes isolated from a hot spring soil.</title>
        <authorList>
            <person name="Thawai C."/>
        </authorList>
    </citation>
    <scope>NUCLEOTIDE SEQUENCE [LARGE SCALE GENOMIC DNA]</scope>
    <source>
        <strain evidence="7 8">PPF5-17</strain>
    </source>
</reference>
<evidence type="ECO:0000313" key="8">
    <source>
        <dbReference type="Proteomes" id="UP000280698"/>
    </source>
</evidence>
<evidence type="ECO:0000313" key="7">
    <source>
        <dbReference type="EMBL" id="RNL95011.1"/>
    </source>
</evidence>